<protein>
    <submittedName>
        <fullName evidence="2">Uncharacterized protein</fullName>
    </submittedName>
</protein>
<evidence type="ECO:0000256" key="1">
    <source>
        <dbReference type="SAM" id="MobiDB-lite"/>
    </source>
</evidence>
<dbReference type="EMBL" id="GL376620">
    <property type="status" value="NOT_ANNOTATED_CDS"/>
    <property type="molecule type" value="Genomic_DNA"/>
</dbReference>
<dbReference type="AlphaFoldDB" id="K3W6T3"/>
<feature type="region of interest" description="Disordered" evidence="1">
    <location>
        <begin position="89"/>
        <end position="111"/>
    </location>
</feature>
<dbReference type="HOGENOM" id="CLU_1647125_0_0_1"/>
<accession>K3W6T3</accession>
<dbReference type="EnsemblProtists" id="PYU1_T000674">
    <property type="protein sequence ID" value="PYU1_T000674"/>
    <property type="gene ID" value="PYU1_G000674"/>
</dbReference>
<keyword evidence="3" id="KW-1185">Reference proteome</keyword>
<evidence type="ECO:0000313" key="3">
    <source>
        <dbReference type="Proteomes" id="UP000019132"/>
    </source>
</evidence>
<reference evidence="3" key="2">
    <citation type="submission" date="2010-04" db="EMBL/GenBank/DDBJ databases">
        <authorList>
            <person name="Buell R."/>
            <person name="Hamilton J."/>
            <person name="Hostetler J."/>
        </authorList>
    </citation>
    <scope>NUCLEOTIDE SEQUENCE [LARGE SCALE GENOMIC DNA]</scope>
    <source>
        <strain evidence="3">DAOM:BR144</strain>
    </source>
</reference>
<reference evidence="3" key="1">
    <citation type="journal article" date="2010" name="Genome Biol.">
        <title>Genome sequence of the necrotrophic plant pathogen Pythium ultimum reveals original pathogenicity mechanisms and effector repertoire.</title>
        <authorList>
            <person name="Levesque C.A."/>
            <person name="Brouwer H."/>
            <person name="Cano L."/>
            <person name="Hamilton J.P."/>
            <person name="Holt C."/>
            <person name="Huitema E."/>
            <person name="Raffaele S."/>
            <person name="Robideau G.P."/>
            <person name="Thines M."/>
            <person name="Win J."/>
            <person name="Zerillo M.M."/>
            <person name="Beakes G.W."/>
            <person name="Boore J.L."/>
            <person name="Busam D."/>
            <person name="Dumas B."/>
            <person name="Ferriera S."/>
            <person name="Fuerstenberg S.I."/>
            <person name="Gachon C.M."/>
            <person name="Gaulin E."/>
            <person name="Govers F."/>
            <person name="Grenville-Briggs L."/>
            <person name="Horner N."/>
            <person name="Hostetler J."/>
            <person name="Jiang R.H."/>
            <person name="Johnson J."/>
            <person name="Krajaejun T."/>
            <person name="Lin H."/>
            <person name="Meijer H.J."/>
            <person name="Moore B."/>
            <person name="Morris P."/>
            <person name="Phuntmart V."/>
            <person name="Puiu D."/>
            <person name="Shetty J."/>
            <person name="Stajich J.E."/>
            <person name="Tripathy S."/>
            <person name="Wawra S."/>
            <person name="van West P."/>
            <person name="Whitty B.R."/>
            <person name="Coutinho P.M."/>
            <person name="Henrissat B."/>
            <person name="Martin F."/>
            <person name="Thomas P.D."/>
            <person name="Tyler B.M."/>
            <person name="De Vries R.P."/>
            <person name="Kamoun S."/>
            <person name="Yandell M."/>
            <person name="Tisserat N."/>
            <person name="Buell C.R."/>
        </authorList>
    </citation>
    <scope>NUCLEOTIDE SEQUENCE</scope>
    <source>
        <strain evidence="3">DAOM:BR144</strain>
    </source>
</reference>
<dbReference type="Proteomes" id="UP000019132">
    <property type="component" value="Unassembled WGS sequence"/>
</dbReference>
<reference evidence="2" key="3">
    <citation type="submission" date="2015-02" db="UniProtKB">
        <authorList>
            <consortium name="EnsemblProtists"/>
        </authorList>
    </citation>
    <scope>IDENTIFICATION</scope>
    <source>
        <strain evidence="2">DAOM BR144</strain>
    </source>
</reference>
<dbReference type="VEuPathDB" id="FungiDB:PYU1_G000674"/>
<proteinExistence type="predicted"/>
<dbReference type="InParanoid" id="K3W6T3"/>
<evidence type="ECO:0000313" key="2">
    <source>
        <dbReference type="EnsemblProtists" id="PYU1_T000674"/>
    </source>
</evidence>
<name>K3W6T3_GLOUD</name>
<dbReference type="eggNOG" id="ENOG502SFJQ">
    <property type="taxonomic scope" value="Eukaryota"/>
</dbReference>
<dbReference type="OMA" id="IVINRGY"/>
<organism evidence="2 3">
    <name type="scientific">Globisporangium ultimum (strain ATCC 200006 / CBS 805.95 / DAOM BR144)</name>
    <name type="common">Pythium ultimum</name>
    <dbReference type="NCBI Taxonomy" id="431595"/>
    <lineage>
        <taxon>Eukaryota</taxon>
        <taxon>Sar</taxon>
        <taxon>Stramenopiles</taxon>
        <taxon>Oomycota</taxon>
        <taxon>Peronosporomycetes</taxon>
        <taxon>Pythiales</taxon>
        <taxon>Pythiaceae</taxon>
        <taxon>Globisporangium</taxon>
    </lineage>
</organism>
<sequence length="146" mass="16390">MVAVLAATYQLYRLEATRTRGIVQVEEEFERAVRFLQGQLPSAGKYEVRLTRSANGKHQAAIVINRGYDVPHIEAELLVDQHLVAVRRQMGAKSKPKRQSSARPGAAKPAPAFPPALRFRVYDHATMDAIAQTLYKNQMIDSYDPK</sequence>